<dbReference type="InterPro" id="IPR007121">
    <property type="entry name" value="RNA_pol_bsu_CS"/>
</dbReference>
<feature type="compositionally biased region" description="Polar residues" evidence="14">
    <location>
        <begin position="1078"/>
        <end position="1088"/>
    </location>
</feature>
<evidence type="ECO:0000256" key="2">
    <source>
        <dbReference type="ARBA" id="ARBA00004467"/>
    </source>
</evidence>
<reference evidence="20" key="1">
    <citation type="submission" date="2017-04" db="EMBL/GenBank/DDBJ databases">
        <title>Plasmodium gonderi genome.</title>
        <authorList>
            <person name="Arisue N."/>
            <person name="Honma H."/>
            <person name="Kawai S."/>
            <person name="Tougan T."/>
            <person name="Tanabe K."/>
            <person name="Horii T."/>
        </authorList>
    </citation>
    <scope>NUCLEOTIDE SEQUENCE [LARGE SCALE GENOMIC DNA]</scope>
    <source>
        <strain evidence="20">ATCC 30045</strain>
    </source>
</reference>
<dbReference type="OrthoDB" id="10248617at2759"/>
<dbReference type="GO" id="GO:0020011">
    <property type="term" value="C:apicoplast"/>
    <property type="evidence" value="ECO:0007669"/>
    <property type="project" value="UniProtKB-SubCell"/>
</dbReference>
<dbReference type="InterPro" id="IPR007641">
    <property type="entry name" value="RNA_pol_Rpb2_7"/>
</dbReference>
<keyword evidence="9 13" id="KW-0548">Nucleotidyltransferase</keyword>
<evidence type="ECO:0000256" key="14">
    <source>
        <dbReference type="SAM" id="MobiDB-lite"/>
    </source>
</evidence>
<keyword evidence="11 13" id="KW-0804">Transcription</keyword>
<feature type="domain" description="RNA polymerase beta subunit protrusion" evidence="17">
    <location>
        <begin position="84"/>
        <end position="449"/>
    </location>
</feature>
<comment type="similarity">
    <text evidence="3 13">Belongs to the RNA polymerase beta chain family.</text>
</comment>
<evidence type="ECO:0000259" key="16">
    <source>
        <dbReference type="Pfam" id="PF04560"/>
    </source>
</evidence>
<dbReference type="GO" id="GO:0003677">
    <property type="term" value="F:DNA binding"/>
    <property type="evidence" value="ECO:0007669"/>
    <property type="project" value="InterPro"/>
</dbReference>
<gene>
    <name evidence="19" type="ORF">PGO_093130</name>
</gene>
<dbReference type="GO" id="GO:0032549">
    <property type="term" value="F:ribonucleoside binding"/>
    <property type="evidence" value="ECO:0007669"/>
    <property type="project" value="InterPro"/>
</dbReference>
<feature type="domain" description="DNA-directed RNA polymerase subunit 2 hybrid-binding" evidence="15">
    <location>
        <begin position="1357"/>
        <end position="1432"/>
    </location>
</feature>
<evidence type="ECO:0000256" key="12">
    <source>
        <dbReference type="ARBA" id="ARBA00026088"/>
    </source>
</evidence>
<organism evidence="19 20">
    <name type="scientific">Plasmodium gonderi</name>
    <dbReference type="NCBI Taxonomy" id="77519"/>
    <lineage>
        <taxon>Eukaryota</taxon>
        <taxon>Sar</taxon>
        <taxon>Alveolata</taxon>
        <taxon>Apicomplexa</taxon>
        <taxon>Aconoidasida</taxon>
        <taxon>Haemosporida</taxon>
        <taxon>Plasmodiidae</taxon>
        <taxon>Plasmodium</taxon>
        <taxon>Plasmodium (Plasmodium)</taxon>
    </lineage>
</organism>
<evidence type="ECO:0000259" key="17">
    <source>
        <dbReference type="Pfam" id="PF04563"/>
    </source>
</evidence>
<dbReference type="FunFam" id="2.40.270.10:FF:000012">
    <property type="entry name" value="DNA-directed RNA polymerase subunit beta"/>
    <property type="match status" value="1"/>
</dbReference>
<feature type="region of interest" description="Disordered" evidence="14">
    <location>
        <begin position="1078"/>
        <end position="1103"/>
    </location>
</feature>
<dbReference type="InterPro" id="IPR007644">
    <property type="entry name" value="RNA_pol_bsu_protrusion"/>
</dbReference>
<feature type="compositionally biased region" description="Basic and acidic residues" evidence="14">
    <location>
        <begin position="1302"/>
        <end position="1312"/>
    </location>
</feature>
<dbReference type="Gene3D" id="2.40.270.10">
    <property type="entry name" value="DNA-directed RNA polymerase, subunit 2, domain 6"/>
    <property type="match status" value="2"/>
</dbReference>
<dbReference type="EC" id="2.7.7.6" evidence="4 13"/>
<comment type="caution">
    <text evidence="19">The sequence shown here is derived from an EMBL/GenBank/DDBJ whole genome shotgun (WGS) entry which is preliminary data.</text>
</comment>
<dbReference type="Gene3D" id="3.90.1800.10">
    <property type="entry name" value="RNA polymerase alpha subunit dimerisation domain"/>
    <property type="match status" value="1"/>
</dbReference>
<dbReference type="Pfam" id="PF04560">
    <property type="entry name" value="RNA_pol_Rpb2_7"/>
    <property type="match status" value="1"/>
</dbReference>
<evidence type="ECO:0000256" key="1">
    <source>
        <dbReference type="ARBA" id="ARBA00004026"/>
    </source>
</evidence>
<dbReference type="GeneID" id="39747831"/>
<feature type="region of interest" description="Disordered" evidence="14">
    <location>
        <begin position="1286"/>
        <end position="1350"/>
    </location>
</feature>
<dbReference type="Pfam" id="PF04563">
    <property type="entry name" value="RNA_pol_Rpb2_1"/>
    <property type="match status" value="1"/>
</dbReference>
<evidence type="ECO:0000256" key="9">
    <source>
        <dbReference type="ARBA" id="ARBA00022695"/>
    </source>
</evidence>
<dbReference type="OMA" id="FFGVVHY"/>
<keyword evidence="10" id="KW-0933">Apicoplast</keyword>
<dbReference type="Pfam" id="PF04565">
    <property type="entry name" value="RNA_pol_Rpb2_3"/>
    <property type="match status" value="1"/>
</dbReference>
<keyword evidence="20" id="KW-1185">Reference proteome</keyword>
<feature type="domain" description="RNA polymerase Rpb2" evidence="18">
    <location>
        <begin position="594"/>
        <end position="657"/>
    </location>
</feature>
<dbReference type="Gene3D" id="3.90.1110.10">
    <property type="entry name" value="RNA polymerase Rpb2, domain 2"/>
    <property type="match status" value="1"/>
</dbReference>
<dbReference type="CDD" id="cd00653">
    <property type="entry name" value="RNA_pol_B_RPB2"/>
    <property type="match status" value="1"/>
</dbReference>
<feature type="region of interest" description="Disordered" evidence="14">
    <location>
        <begin position="1"/>
        <end position="34"/>
    </location>
</feature>
<dbReference type="FunFam" id="2.40.270.10:FF:000006">
    <property type="entry name" value="DNA-directed RNA polymerase subunit beta"/>
    <property type="match status" value="1"/>
</dbReference>
<feature type="compositionally biased region" description="Low complexity" evidence="14">
    <location>
        <begin position="886"/>
        <end position="897"/>
    </location>
</feature>
<evidence type="ECO:0000259" key="15">
    <source>
        <dbReference type="Pfam" id="PF00562"/>
    </source>
</evidence>
<evidence type="ECO:0000313" key="19">
    <source>
        <dbReference type="EMBL" id="GAW81113.1"/>
    </source>
</evidence>
<feature type="domain" description="DNA-directed RNA polymerase subunit 2 hybrid-binding" evidence="15">
    <location>
        <begin position="948"/>
        <end position="1270"/>
    </location>
</feature>
<dbReference type="Gene3D" id="3.90.1100.10">
    <property type="match status" value="2"/>
</dbReference>
<dbReference type="InterPro" id="IPR007120">
    <property type="entry name" value="DNA-dir_RNAP_su2_dom"/>
</dbReference>
<dbReference type="GO" id="GO:0000428">
    <property type="term" value="C:DNA-directed RNA polymerase complex"/>
    <property type="evidence" value="ECO:0007669"/>
    <property type="project" value="UniProtKB-KW"/>
</dbReference>
<comment type="function">
    <text evidence="1 13">DNA-dependent RNA polymerase catalyzes the transcription of DNA into RNA using the four ribonucleoside triphosphates as substrates.</text>
</comment>
<dbReference type="PROSITE" id="PS01166">
    <property type="entry name" value="RNA_POL_BETA"/>
    <property type="match status" value="1"/>
</dbReference>
<dbReference type="InterPro" id="IPR007645">
    <property type="entry name" value="RNA_pol_Rpb2_3"/>
</dbReference>
<proteinExistence type="inferred from homology"/>
<keyword evidence="7" id="KW-0934">Plastid</keyword>
<evidence type="ECO:0000256" key="5">
    <source>
        <dbReference type="ARBA" id="ARBA00021955"/>
    </source>
</evidence>
<dbReference type="GO" id="GO:0003899">
    <property type="term" value="F:DNA-directed RNA polymerase activity"/>
    <property type="evidence" value="ECO:0007669"/>
    <property type="project" value="UniProtKB-EC"/>
</dbReference>
<evidence type="ECO:0000259" key="18">
    <source>
        <dbReference type="Pfam" id="PF04565"/>
    </source>
</evidence>
<evidence type="ECO:0000256" key="4">
    <source>
        <dbReference type="ARBA" id="ARBA00012418"/>
    </source>
</evidence>
<evidence type="ECO:0000256" key="11">
    <source>
        <dbReference type="ARBA" id="ARBA00023163"/>
    </source>
</evidence>
<keyword evidence="6 13" id="KW-0240">DNA-directed RNA polymerase</keyword>
<dbReference type="RefSeq" id="XP_028543702.1">
    <property type="nucleotide sequence ID" value="XM_028687901.1"/>
</dbReference>
<dbReference type="InterPro" id="IPR015712">
    <property type="entry name" value="DNA-dir_RNA_pol_su2"/>
</dbReference>
<dbReference type="InterPro" id="IPR014724">
    <property type="entry name" value="RNA_pol_RPB2_OB-fold"/>
</dbReference>
<evidence type="ECO:0000256" key="10">
    <source>
        <dbReference type="ARBA" id="ARBA00022887"/>
    </source>
</evidence>
<evidence type="ECO:0000256" key="6">
    <source>
        <dbReference type="ARBA" id="ARBA00022478"/>
    </source>
</evidence>
<comment type="catalytic activity">
    <reaction evidence="13">
        <text>RNA(n) + a ribonucleoside 5'-triphosphate = RNA(n+1) + diphosphate</text>
        <dbReference type="Rhea" id="RHEA:21248"/>
        <dbReference type="Rhea" id="RHEA-COMP:14527"/>
        <dbReference type="Rhea" id="RHEA-COMP:17342"/>
        <dbReference type="ChEBI" id="CHEBI:33019"/>
        <dbReference type="ChEBI" id="CHEBI:61557"/>
        <dbReference type="ChEBI" id="CHEBI:140395"/>
        <dbReference type="EC" id="2.7.7.6"/>
    </reaction>
</comment>
<feature type="compositionally biased region" description="Basic and acidic residues" evidence="14">
    <location>
        <begin position="1"/>
        <end position="20"/>
    </location>
</feature>
<feature type="compositionally biased region" description="Basic and acidic residues" evidence="14">
    <location>
        <begin position="1319"/>
        <end position="1350"/>
    </location>
</feature>
<dbReference type="Pfam" id="PF00562">
    <property type="entry name" value="RNA_pol_Rpb2_6"/>
    <property type="match status" value="2"/>
</dbReference>
<evidence type="ECO:0000256" key="3">
    <source>
        <dbReference type="ARBA" id="ARBA00006835"/>
    </source>
</evidence>
<evidence type="ECO:0000256" key="13">
    <source>
        <dbReference type="RuleBase" id="RU363031"/>
    </source>
</evidence>
<name>A0A1Y1JL23_PLAGO</name>
<dbReference type="InterPro" id="IPR037033">
    <property type="entry name" value="DNA-dir_RNAP_su2_hyb_sf"/>
</dbReference>
<comment type="subunit">
    <text evidence="12">In plastids the minimal PEP RNA polymerase catalytic core is composed of four subunits: alpha, beta, beta', and beta''. When a (nuclear-encoded) sigma factor is associated with the core the holoenzyme is formed, which can initiate transcription.</text>
</comment>
<feature type="region of interest" description="Disordered" evidence="14">
    <location>
        <begin position="877"/>
        <end position="911"/>
    </location>
</feature>
<dbReference type="SUPFAM" id="SSF64484">
    <property type="entry name" value="beta and beta-prime subunits of DNA dependent RNA-polymerase"/>
    <property type="match status" value="1"/>
</dbReference>
<dbReference type="InterPro" id="IPR037034">
    <property type="entry name" value="RNA_pol_Rpb2_2_sf"/>
</dbReference>
<evidence type="ECO:0000256" key="7">
    <source>
        <dbReference type="ARBA" id="ARBA00022640"/>
    </source>
</evidence>
<feature type="domain" description="RNA polymerase Rpb2" evidence="16">
    <location>
        <begin position="1434"/>
        <end position="1538"/>
    </location>
</feature>
<comment type="subcellular location">
    <subcellularLocation>
        <location evidence="2">Plastid</location>
        <location evidence="2">Apicoplast</location>
    </subcellularLocation>
</comment>
<dbReference type="PANTHER" id="PTHR20856">
    <property type="entry name" value="DNA-DIRECTED RNA POLYMERASE I SUBUNIT 2"/>
    <property type="match status" value="1"/>
</dbReference>
<keyword evidence="8 13" id="KW-0808">Transferase</keyword>
<feature type="compositionally biased region" description="Low complexity" evidence="14">
    <location>
        <begin position="1089"/>
        <end position="1102"/>
    </location>
</feature>
<sequence length="1553" mass="178995">MMLSKDEISERNNETVRRENMNNGNVSGNSKEDGEKERLKKINLTITDEEIKLHLKIIESLYPNMKLKADKLINGTYNIFTKFLVQSHIDDYNSFINVYIKNMPELIPIIEFSPNLHTYATQNFNTKSGHSIKFYVSDIKIRNPVLKNEKGETRNDYPYLCKLSARTYEGEITLKINKKINDEIISTTVSAGYIPVMVLSNLCNLSSLNKKMLPQKGEDESLLGGFFIISGHLKVIRYVIHPKYNTVLLNEENKVHMNCLLNDNTVCVNFLSCAKFDFFLYGARYQNSVMAVPFYVILILLSPIKKKGYLFNKMKMGIKNENAVKYIEQYIDSIFLKNVLNEKEIFEKYNLKYIGRFSYFRRGIFKYSYVSDEKKGKNILKYVILPHIKSYTEKFETICLMFKTLILSKFKLISRINKDSLENHAVTTCSHLLSTLLKEQILTCLNRFAYRYSRTFYKFYEKKYDSFKINVKQIYLRYKEMVMNELNEQHLNSVPVEADESDPSKLTDTGNKYIYNNKTESEKKLKSIFIGEKEKLFSTVDSYVRELYNDNHMFIEASKLFLTLSMPIIFFFKTGNISSENIGYQQKSGWVIGADEINSLRFITNFRAIHRGCFFQDVKVLSPRKLLGESWGFICPVHTPDGSPCGLLNHLSQFCYVHNLASNESHKLNIKLYLKKIGVNVNLDESSGIPTIYEDQSIPIIVDSVPITYISEQDFNRVVYKLKYAKNFNLYNLKAYFEINAYLNEPLLMNSIIINTFPGRLIRPIFNLKMKCIEYISPSYQPYVAIAINYEDIKKNNLARKILKKKEYFICSKKGDEQKMTIKEQYLFYTKRKNLLSPSVGGDMENGNPTRSNLTHQSAINKKVLKYIKHNHSAVRNTDSEGNYVSSSNYDSSSDSNSDSRRDSESDSISSTAYIDSDENVKLDLYEQMPQKFEYMELKETSFLSFLASLTPFSDHNQSPRNIYQCQMLKQTMGIQSLNMLYTFTNKIYRIITPQLPLVVTRDYELYGVDNFPSGTNAIVAILAYTGYDMEDALIINKSSSERGIFRTHIYKTEIIDLEKNHGRGDFILGNNIRYTKSSDTGGNSKEGTNANTNSNSSNSTSIGKRNLKYHYEHMGKMLNKDGLPRVQQKIVELNPLYSYINKVNELTIYEKFKGAGEYYVDCVTNYKNQKNQVAIVRLRTTRPPLVGDKFASRHGQKGVVSRLFPHEDMPFSESGIVPDVIFNPHGIPSRMTIGMLIESICGKAACIYGKRIDATPFRKYTRQKSFNNEWIDNCGVKGFLEKKMEENSSRSTGTAQEESELFEKNAPIDEKKKKKIKIREPGEPGKPSESREPREPNDEKPKKEGKETLKPDITYDEKIDYFAKLLLNKGYDYYGTELLYSGIYGVPLQAHIFFGVIYYQRLRHMAYDKAQVRRTGPICNLTHQPLKGKKKHGGIRLGEMERDGLISHGCSFIINERFLMNSDGHECFVCPQCGLILSPIMQFNCSGQMIKGRSIGGKSKLAVCKSCKVSCKIVYVPYVLRYLLNELICLNVTIRINIKSVESMFDMKSRDK</sequence>
<evidence type="ECO:0000313" key="20">
    <source>
        <dbReference type="Proteomes" id="UP000195521"/>
    </source>
</evidence>
<protein>
    <recommendedName>
        <fullName evidence="5 13">DNA-directed RNA polymerase subunit beta</fullName>
        <ecNumber evidence="4 13">2.7.7.6</ecNumber>
    </recommendedName>
</protein>
<dbReference type="GO" id="GO:0006351">
    <property type="term" value="P:DNA-templated transcription"/>
    <property type="evidence" value="ECO:0007669"/>
    <property type="project" value="InterPro"/>
</dbReference>
<dbReference type="EMBL" id="BDQF01000010">
    <property type="protein sequence ID" value="GAW81113.1"/>
    <property type="molecule type" value="Genomic_DNA"/>
</dbReference>
<evidence type="ECO:0000256" key="8">
    <source>
        <dbReference type="ARBA" id="ARBA00022679"/>
    </source>
</evidence>
<dbReference type="Gene3D" id="2.40.50.150">
    <property type="match status" value="1"/>
</dbReference>
<dbReference type="Proteomes" id="UP000195521">
    <property type="component" value="Unassembled WGS sequence"/>
</dbReference>
<accession>A0A1Y1JL23</accession>